<keyword evidence="1 4" id="KW-0732">Signal</keyword>
<dbReference type="OrthoDB" id="10043005at2759"/>
<keyword evidence="3" id="KW-0812">Transmembrane</keyword>
<accession>A0A8W8M065</accession>
<feature type="transmembrane region" description="Helical" evidence="3">
    <location>
        <begin position="310"/>
        <end position="331"/>
    </location>
</feature>
<evidence type="ECO:0000313" key="7">
    <source>
        <dbReference type="Proteomes" id="UP000005408"/>
    </source>
</evidence>
<keyword evidence="7" id="KW-1185">Reference proteome</keyword>
<feature type="chain" id="PRO_5042431771" description="UMOD/GP2/OIT3-like D8C domain-containing protein" evidence="4">
    <location>
        <begin position="22"/>
        <end position="365"/>
    </location>
</feature>
<dbReference type="EnsemblMetazoa" id="G29935.2">
    <property type="protein sequence ID" value="G29935.2:cds"/>
    <property type="gene ID" value="G29935"/>
</dbReference>
<evidence type="ECO:0000259" key="5">
    <source>
        <dbReference type="Pfam" id="PF23283"/>
    </source>
</evidence>
<organism evidence="6 7">
    <name type="scientific">Magallana gigas</name>
    <name type="common">Pacific oyster</name>
    <name type="synonym">Crassostrea gigas</name>
    <dbReference type="NCBI Taxonomy" id="29159"/>
    <lineage>
        <taxon>Eukaryota</taxon>
        <taxon>Metazoa</taxon>
        <taxon>Spiralia</taxon>
        <taxon>Lophotrochozoa</taxon>
        <taxon>Mollusca</taxon>
        <taxon>Bivalvia</taxon>
        <taxon>Autobranchia</taxon>
        <taxon>Pteriomorphia</taxon>
        <taxon>Ostreida</taxon>
        <taxon>Ostreoidea</taxon>
        <taxon>Ostreidae</taxon>
        <taxon>Magallana</taxon>
    </lineage>
</organism>
<evidence type="ECO:0000256" key="4">
    <source>
        <dbReference type="SAM" id="SignalP"/>
    </source>
</evidence>
<proteinExistence type="predicted"/>
<feature type="domain" description="UMOD/GP2/OIT3-like D8C" evidence="5">
    <location>
        <begin position="199"/>
        <end position="286"/>
    </location>
</feature>
<dbReference type="EnsemblMetazoa" id="G29935.1">
    <property type="protein sequence ID" value="G29935.1:cds"/>
    <property type="gene ID" value="G29935"/>
</dbReference>
<dbReference type="OMA" id="NSCGTKY"/>
<name>A0A8W8M065_MAGGI</name>
<dbReference type="Proteomes" id="UP000005408">
    <property type="component" value="Unassembled WGS sequence"/>
</dbReference>
<keyword evidence="3" id="KW-1133">Transmembrane helix</keyword>
<dbReference type="Pfam" id="PF23283">
    <property type="entry name" value="D8C_UMOD"/>
    <property type="match status" value="2"/>
</dbReference>
<keyword evidence="3" id="KW-0472">Membrane</keyword>
<keyword evidence="2" id="KW-1015">Disulfide bond</keyword>
<evidence type="ECO:0000313" key="6">
    <source>
        <dbReference type="EnsemblMetazoa" id="G29935.1:cds"/>
    </source>
</evidence>
<evidence type="ECO:0000256" key="3">
    <source>
        <dbReference type="SAM" id="Phobius"/>
    </source>
</evidence>
<evidence type="ECO:0000256" key="1">
    <source>
        <dbReference type="ARBA" id="ARBA00022729"/>
    </source>
</evidence>
<reference evidence="6" key="1">
    <citation type="submission" date="2022-08" db="UniProtKB">
        <authorList>
            <consortium name="EnsemblMetazoa"/>
        </authorList>
    </citation>
    <scope>IDENTIFICATION</scope>
    <source>
        <strain evidence="6">05x7-T-G4-1.051#20</strain>
    </source>
</reference>
<evidence type="ECO:0000256" key="2">
    <source>
        <dbReference type="ARBA" id="ARBA00023157"/>
    </source>
</evidence>
<dbReference type="AlphaFoldDB" id="A0A8W8M065"/>
<feature type="domain" description="UMOD/GP2/OIT3-like D8C" evidence="5">
    <location>
        <begin position="77"/>
        <end position="151"/>
    </location>
</feature>
<sequence length="365" mass="41077">MWRTHLFATLNFLLILRKGAAFNPCDDGNHFLLPNAGWRGTACKRTRDTSICDRYVETGANKWYKVLGHDDKSPRKMAEEIAEMFHCGTDYPLYLPNGSHPTLDGTIVTRNACMRVGADKCKEQYAVQILKCGTFFLYNLSRPNSCDIAYCFGENETCSKPDPCEEKNRLTLLVSGDRSTSCKDQSLKLCDSVLRSSWYRPMKNSIDVKMASSCVERYSCGTEEPIWLKGAEPTLADKTVDMKACVTVAKSGACSCDMEIDIQVRNCSSYLVYNLSSTPSCPQRYCFGQKGQCHENVYDSNSMWKEPSKIVLISLAMVIVLALLVILGFMIHKNIFRPVVKVNVQPSIKEKDNRDANLDDIIKPK</sequence>
<dbReference type="InterPro" id="IPR057774">
    <property type="entry name" value="D8C_UMOD/GP2/OIT3-like"/>
</dbReference>
<protein>
    <recommendedName>
        <fullName evidence="5">UMOD/GP2/OIT3-like D8C domain-containing protein</fullName>
    </recommendedName>
</protein>
<feature type="signal peptide" evidence="4">
    <location>
        <begin position="1"/>
        <end position="21"/>
    </location>
</feature>